<protein>
    <submittedName>
        <fullName evidence="5">DNA-binding transcriptional regulator, ArsR family</fullName>
    </submittedName>
</protein>
<evidence type="ECO:0000256" key="2">
    <source>
        <dbReference type="ARBA" id="ARBA00023125"/>
    </source>
</evidence>
<accession>A0A1N6P3L2</accession>
<dbReference type="PROSITE" id="PS50987">
    <property type="entry name" value="HTH_ARSR_2"/>
    <property type="match status" value="1"/>
</dbReference>
<reference evidence="5 6" key="1">
    <citation type="submission" date="2017-01" db="EMBL/GenBank/DDBJ databases">
        <authorList>
            <person name="Varghese N."/>
            <person name="Submissions S."/>
        </authorList>
    </citation>
    <scope>NUCLEOTIDE SEQUENCE [LARGE SCALE GENOMIC DNA]</scope>
    <source>
        <strain evidence="5 6">ATCC 700171</strain>
    </source>
</reference>
<evidence type="ECO:0000313" key="5">
    <source>
        <dbReference type="EMBL" id="SIP98847.1"/>
    </source>
</evidence>
<dbReference type="InterPro" id="IPR051011">
    <property type="entry name" value="Metal_resp_trans_reg"/>
</dbReference>
<keyword evidence="1" id="KW-0805">Transcription regulation</keyword>
<dbReference type="NCBIfam" id="NF033788">
    <property type="entry name" value="HTH_metalloreg"/>
    <property type="match status" value="1"/>
</dbReference>
<dbReference type="InterPro" id="IPR036388">
    <property type="entry name" value="WH-like_DNA-bd_sf"/>
</dbReference>
<evidence type="ECO:0000256" key="3">
    <source>
        <dbReference type="ARBA" id="ARBA00023163"/>
    </source>
</evidence>
<dbReference type="EMBL" id="FTMK01000002">
    <property type="protein sequence ID" value="SIP98847.1"/>
    <property type="molecule type" value="Genomic_DNA"/>
</dbReference>
<dbReference type="SUPFAM" id="SSF46785">
    <property type="entry name" value="Winged helix' DNA-binding domain"/>
    <property type="match status" value="1"/>
</dbReference>
<dbReference type="Pfam" id="PF01022">
    <property type="entry name" value="HTH_5"/>
    <property type="match status" value="1"/>
</dbReference>
<sequence>MQQIAPFTLMDLVLAAGEDRLVLNPFSTPREQQRAVSSAAGVFKALGHEGRLRILCHLAVRECSVSELENLIDARQSVVSQHLARLKADQLVLARREGHTIYYSIGDKRIADLLRAFVVHQHQAFGGTR</sequence>
<dbReference type="PANTHER" id="PTHR43132:SF2">
    <property type="entry name" value="ARSENICAL RESISTANCE OPERON REPRESSOR ARSR-RELATED"/>
    <property type="match status" value="1"/>
</dbReference>
<dbReference type="PRINTS" id="PR00778">
    <property type="entry name" value="HTHARSR"/>
</dbReference>
<dbReference type="InterPro" id="IPR001845">
    <property type="entry name" value="HTH_ArsR_DNA-bd_dom"/>
</dbReference>
<dbReference type="SMART" id="SM00418">
    <property type="entry name" value="HTH_ARSR"/>
    <property type="match status" value="1"/>
</dbReference>
<evidence type="ECO:0000256" key="1">
    <source>
        <dbReference type="ARBA" id="ARBA00023015"/>
    </source>
</evidence>
<organism evidence="5 6">
    <name type="scientific">Paracoccus thiocyanatus</name>
    <dbReference type="NCBI Taxonomy" id="34006"/>
    <lineage>
        <taxon>Bacteria</taxon>
        <taxon>Pseudomonadati</taxon>
        <taxon>Pseudomonadota</taxon>
        <taxon>Alphaproteobacteria</taxon>
        <taxon>Rhodobacterales</taxon>
        <taxon>Paracoccaceae</taxon>
        <taxon>Paracoccus</taxon>
    </lineage>
</organism>
<dbReference type="InterPro" id="IPR036390">
    <property type="entry name" value="WH_DNA-bd_sf"/>
</dbReference>
<dbReference type="CDD" id="cd00090">
    <property type="entry name" value="HTH_ARSR"/>
    <property type="match status" value="1"/>
</dbReference>
<dbReference type="Gene3D" id="1.10.10.10">
    <property type="entry name" value="Winged helix-like DNA-binding domain superfamily/Winged helix DNA-binding domain"/>
    <property type="match status" value="1"/>
</dbReference>
<evidence type="ECO:0000313" key="6">
    <source>
        <dbReference type="Proteomes" id="UP000323956"/>
    </source>
</evidence>
<dbReference type="GO" id="GO:0003700">
    <property type="term" value="F:DNA-binding transcription factor activity"/>
    <property type="evidence" value="ECO:0007669"/>
    <property type="project" value="InterPro"/>
</dbReference>
<evidence type="ECO:0000259" key="4">
    <source>
        <dbReference type="PROSITE" id="PS50987"/>
    </source>
</evidence>
<keyword evidence="3" id="KW-0804">Transcription</keyword>
<keyword evidence="2 5" id="KW-0238">DNA-binding</keyword>
<dbReference type="Proteomes" id="UP000323956">
    <property type="component" value="Unassembled WGS sequence"/>
</dbReference>
<feature type="domain" description="HTH arsR-type" evidence="4">
    <location>
        <begin position="31"/>
        <end position="125"/>
    </location>
</feature>
<dbReference type="AlphaFoldDB" id="A0A1N6P3L2"/>
<dbReference type="PANTHER" id="PTHR43132">
    <property type="entry name" value="ARSENICAL RESISTANCE OPERON REPRESSOR ARSR-RELATED"/>
    <property type="match status" value="1"/>
</dbReference>
<name>A0A1N6P3L2_9RHOB</name>
<proteinExistence type="predicted"/>
<gene>
    <name evidence="5" type="ORF">SAMN05421641_102226</name>
</gene>
<dbReference type="GO" id="GO:0003677">
    <property type="term" value="F:DNA binding"/>
    <property type="evidence" value="ECO:0007669"/>
    <property type="project" value="UniProtKB-KW"/>
</dbReference>
<dbReference type="InterPro" id="IPR011991">
    <property type="entry name" value="ArsR-like_HTH"/>
</dbReference>